<dbReference type="Pfam" id="PF25545">
    <property type="entry name" value="DUF7924"/>
    <property type="match status" value="1"/>
</dbReference>
<keyword evidence="4" id="KW-1185">Reference proteome</keyword>
<evidence type="ECO:0000313" key="3">
    <source>
        <dbReference type="EMBL" id="CAK7229312.1"/>
    </source>
</evidence>
<proteinExistence type="predicted"/>
<dbReference type="EMBL" id="CAWUHB010000048">
    <property type="protein sequence ID" value="CAK7229312.1"/>
    <property type="molecule type" value="Genomic_DNA"/>
</dbReference>
<feature type="region of interest" description="Disordered" evidence="1">
    <location>
        <begin position="237"/>
        <end position="332"/>
    </location>
</feature>
<name>A0ABP0CB70_9PEZI</name>
<dbReference type="InterPro" id="IPR057684">
    <property type="entry name" value="DUF7924"/>
</dbReference>
<evidence type="ECO:0000256" key="1">
    <source>
        <dbReference type="SAM" id="MobiDB-lite"/>
    </source>
</evidence>
<organism evidence="3 4">
    <name type="scientific">Sporothrix curviconia</name>
    <dbReference type="NCBI Taxonomy" id="1260050"/>
    <lineage>
        <taxon>Eukaryota</taxon>
        <taxon>Fungi</taxon>
        <taxon>Dikarya</taxon>
        <taxon>Ascomycota</taxon>
        <taxon>Pezizomycotina</taxon>
        <taxon>Sordariomycetes</taxon>
        <taxon>Sordariomycetidae</taxon>
        <taxon>Ophiostomatales</taxon>
        <taxon>Ophiostomataceae</taxon>
        <taxon>Sporothrix</taxon>
    </lineage>
</organism>
<sequence>MFAETLPLLKKYPEEPYKRIINKAFTAFPRDVGFNNGLSAPQPDYAEGLEMAEFLPVPIDEHISGAVLYGDTPRAVTLPHLAGEWKGRRGDMDEATLQSAYDGAALVYARNQAMAYQGRSDDAGHAHITTFTTDGTHVNLYAHYAVSTEDGTMQYHQYPIGSTSLVNSFGEFEQGRKQLRNLQDRAREQSYALKEELRVYYTQQRLNGGGGSLQPVAENDIPSSCAAVSALATEPQFASGDQNNRDHDQDHGHNEGISADQPMLSSSFKQDSGKTRSPSSSHHKPSLSHSSKTGSSTHGSVHNRGQKRKASFSHKSAGMRRNGPTNEKTQDD</sequence>
<gene>
    <name evidence="3" type="ORF">SCUCBS95973_007178</name>
</gene>
<feature type="compositionally biased region" description="Polar residues" evidence="1">
    <location>
        <begin position="323"/>
        <end position="332"/>
    </location>
</feature>
<feature type="compositionally biased region" description="Low complexity" evidence="1">
    <location>
        <begin position="287"/>
        <end position="300"/>
    </location>
</feature>
<evidence type="ECO:0000313" key="4">
    <source>
        <dbReference type="Proteomes" id="UP001642405"/>
    </source>
</evidence>
<dbReference type="Proteomes" id="UP001642405">
    <property type="component" value="Unassembled WGS sequence"/>
</dbReference>
<accession>A0ABP0CB70</accession>
<protein>
    <recommendedName>
        <fullName evidence="2">DUF7924 domain-containing protein</fullName>
    </recommendedName>
</protein>
<feature type="domain" description="DUF7924" evidence="2">
    <location>
        <begin position="39"/>
        <end position="184"/>
    </location>
</feature>
<evidence type="ECO:0000259" key="2">
    <source>
        <dbReference type="Pfam" id="PF25545"/>
    </source>
</evidence>
<reference evidence="3 4" key="1">
    <citation type="submission" date="2024-01" db="EMBL/GenBank/DDBJ databases">
        <authorList>
            <person name="Allen C."/>
            <person name="Tagirdzhanova G."/>
        </authorList>
    </citation>
    <scope>NUCLEOTIDE SEQUENCE [LARGE SCALE GENOMIC DNA]</scope>
</reference>
<comment type="caution">
    <text evidence="3">The sequence shown here is derived from an EMBL/GenBank/DDBJ whole genome shotgun (WGS) entry which is preliminary data.</text>
</comment>
<feature type="compositionally biased region" description="Basic and acidic residues" evidence="1">
    <location>
        <begin position="243"/>
        <end position="254"/>
    </location>
</feature>